<reference evidence="3 4" key="1">
    <citation type="submission" date="2018-08" db="EMBL/GenBank/DDBJ databases">
        <title>The multiple taxonomic identification of Sphingomonas gilva.</title>
        <authorList>
            <person name="Zhu D."/>
            <person name="Zheng S."/>
        </authorList>
    </citation>
    <scope>NUCLEOTIDE SEQUENCE [LARGE SCALE GENOMIC DNA]</scope>
    <source>
        <strain evidence="3 4">ZDH117</strain>
    </source>
</reference>
<dbReference type="InterPro" id="IPR036165">
    <property type="entry name" value="YefM-like_sf"/>
</dbReference>
<evidence type="ECO:0000256" key="1">
    <source>
        <dbReference type="ARBA" id="ARBA00009981"/>
    </source>
</evidence>
<dbReference type="EMBL" id="QWLV01000008">
    <property type="protein sequence ID" value="RHW16614.1"/>
    <property type="molecule type" value="Genomic_DNA"/>
</dbReference>
<name>A0A396RK66_9SPHN</name>
<evidence type="ECO:0000313" key="4">
    <source>
        <dbReference type="Proteomes" id="UP000266693"/>
    </source>
</evidence>
<dbReference type="InterPro" id="IPR006442">
    <property type="entry name" value="Antitoxin_Phd/YefM"/>
</dbReference>
<proteinExistence type="inferred from homology"/>
<dbReference type="Proteomes" id="UP000266693">
    <property type="component" value="Unassembled WGS sequence"/>
</dbReference>
<dbReference type="RefSeq" id="WP_118864926.1">
    <property type="nucleotide sequence ID" value="NZ_QWLV01000008.1"/>
</dbReference>
<keyword evidence="4" id="KW-1185">Reference proteome</keyword>
<sequence>MDVITYSDARANLKAVMDSVIDDHAPVVISRQNGKPVVMISLEDWHALEETNYLLSNPVNAARLRKSIAQMNAGKGVEHDLIDS</sequence>
<dbReference type="OrthoDB" id="9802003at2"/>
<dbReference type="Gene3D" id="3.40.1620.10">
    <property type="entry name" value="YefM-like domain"/>
    <property type="match status" value="1"/>
</dbReference>
<protein>
    <recommendedName>
        <fullName evidence="2">Antitoxin</fullName>
    </recommendedName>
</protein>
<organism evidence="3 4">
    <name type="scientific">Sphingomonas gilva</name>
    <dbReference type="NCBI Taxonomy" id="2305907"/>
    <lineage>
        <taxon>Bacteria</taxon>
        <taxon>Pseudomonadati</taxon>
        <taxon>Pseudomonadota</taxon>
        <taxon>Alphaproteobacteria</taxon>
        <taxon>Sphingomonadales</taxon>
        <taxon>Sphingomonadaceae</taxon>
        <taxon>Sphingomonas</taxon>
    </lineage>
</organism>
<evidence type="ECO:0000256" key="2">
    <source>
        <dbReference type="RuleBase" id="RU362080"/>
    </source>
</evidence>
<comment type="caution">
    <text evidence="3">The sequence shown here is derived from an EMBL/GenBank/DDBJ whole genome shotgun (WGS) entry which is preliminary data.</text>
</comment>
<dbReference type="Pfam" id="PF02604">
    <property type="entry name" value="PhdYeFM_antitox"/>
    <property type="match status" value="1"/>
</dbReference>
<dbReference type="InterPro" id="IPR051405">
    <property type="entry name" value="phD/YefM_antitoxin"/>
</dbReference>
<comment type="similarity">
    <text evidence="1 2">Belongs to the phD/YefM antitoxin family.</text>
</comment>
<dbReference type="AlphaFoldDB" id="A0A396RK66"/>
<dbReference type="PANTHER" id="PTHR33713:SF6">
    <property type="entry name" value="ANTITOXIN YEFM"/>
    <property type="match status" value="1"/>
</dbReference>
<accession>A0A396RK66</accession>
<gene>
    <name evidence="3" type="ORF">D1610_14560</name>
</gene>
<evidence type="ECO:0000313" key="3">
    <source>
        <dbReference type="EMBL" id="RHW16614.1"/>
    </source>
</evidence>
<comment type="function">
    <text evidence="2">Antitoxin component of a type II toxin-antitoxin (TA) system.</text>
</comment>
<dbReference type="Gene3D" id="6.10.250.330">
    <property type="match status" value="1"/>
</dbReference>
<dbReference type="PANTHER" id="PTHR33713">
    <property type="entry name" value="ANTITOXIN YAFN-RELATED"/>
    <property type="match status" value="1"/>
</dbReference>
<dbReference type="NCBIfam" id="TIGR01552">
    <property type="entry name" value="phd_fam"/>
    <property type="match status" value="1"/>
</dbReference>
<dbReference type="SUPFAM" id="SSF143120">
    <property type="entry name" value="YefM-like"/>
    <property type="match status" value="1"/>
</dbReference>